<dbReference type="GO" id="GO:0031261">
    <property type="term" value="C:DNA replication preinitiation complex"/>
    <property type="evidence" value="ECO:0000318"/>
    <property type="project" value="GO_Central"/>
</dbReference>
<evidence type="ECO:0000256" key="2">
    <source>
        <dbReference type="ARBA" id="ARBA00010977"/>
    </source>
</evidence>
<evidence type="ECO:0000259" key="8">
    <source>
        <dbReference type="Pfam" id="PF18137"/>
    </source>
</evidence>
<dbReference type="InParanoid" id="A7EGK3"/>
<dbReference type="STRING" id="665079.A7EGK3"/>
<dbReference type="Pfam" id="PF07034">
    <property type="entry name" value="ORC3_N"/>
    <property type="match status" value="1"/>
</dbReference>
<evidence type="ECO:0000256" key="3">
    <source>
        <dbReference type="ARBA" id="ARBA00022705"/>
    </source>
</evidence>
<evidence type="ECO:0000256" key="1">
    <source>
        <dbReference type="ARBA" id="ARBA00004123"/>
    </source>
</evidence>
<dbReference type="PANTHER" id="PTHR12748:SF0">
    <property type="entry name" value="ORIGIN RECOGNITION COMPLEX SUBUNIT 3"/>
    <property type="match status" value="1"/>
</dbReference>
<dbReference type="GO" id="GO:0005664">
    <property type="term" value="C:nuclear origin of replication recognition complex"/>
    <property type="evidence" value="ECO:0000318"/>
    <property type="project" value="GO_Central"/>
</dbReference>
<feature type="domain" description="Origin recognition complex subunit 3 N-terminal" evidence="7">
    <location>
        <begin position="20"/>
        <end position="333"/>
    </location>
</feature>
<sequence>MSINGDTNSLVGFDGAEHRTAYVFTPTSAPSEDLPQRPKKRRKVGKTPKKAPELGEDADSFKLAPLLNEKESPELSSLRLSLFNQYWTETETKIKLILNEANEDTLVEVTSFVKNEKSTDKVPAGFIVTGPNIASQGLLFEQLSTRLSNEVNGPVVTLRSGESSNLKALLKKLIRDVTHQKSNGEDESDNFLEQDGRKFLNYDLGIVHGYVKAHGCGRVVVSFQDSEAFDSALLGDVISLFGSWLDRIPFVLLFGIATSVDLFQERLSRVATRSLHGAQFDVEQTSSILETIFLKVIAASDAPIKLGPGILSSLMERQNDHVQSVQAFVGALKVIFPLILCTKHFEAIRMLPSFQNYIEHLLEGGNLERSMSLITDDELLLQEAYTLIQDKDHAVQKVLRLMHILVTLAVEAPGKIDLYMKASAGSLKSSNNLRSIVDSIKRANLDDFLGFVTSLKDAIENGSTELNLEQWSDMEPEFYAEIVGIWEDASSLAGSEAGKSIRSSYNKSLRTTVISHKVKISDERSALTKQDKEYTVLVDRLIQAIQNFVDVDKLQDQFMSEIWLYDLKYPYQDAFTPKSRFAIERALSSPHEYLSCACCDPTKEGSLMSHPPTAILYKLFLEAGNLINIFDLWTAFVANLGPEYDEGDDSERQALMLFYRGLADLKLLGMIKQSRKKTDHLTKLAWKGFSSDVRSQKLRSCFGNDGWTLPVVRRTSGARGKAICAILAASSGERKSCGRIYEDFSEMIQMKERE</sequence>
<dbReference type="InterPro" id="IPR045667">
    <property type="entry name" value="ORC3_N"/>
</dbReference>
<comment type="subcellular location">
    <subcellularLocation>
        <location evidence="1">Nucleus</location>
    </subcellularLocation>
</comment>
<evidence type="ECO:0000313" key="9">
    <source>
        <dbReference type="EMBL" id="EDO01969.1"/>
    </source>
</evidence>
<dbReference type="GeneID" id="5490809"/>
<dbReference type="Pfam" id="PF18137">
    <property type="entry name" value="WHD_ORC"/>
    <property type="match status" value="1"/>
</dbReference>
<keyword evidence="4" id="KW-0238">DNA-binding</keyword>
<dbReference type="Proteomes" id="UP000001312">
    <property type="component" value="Unassembled WGS sequence"/>
</dbReference>
<gene>
    <name evidence="9" type="ORF">SS1G_04444</name>
</gene>
<keyword evidence="3" id="KW-0235">DNA replication</keyword>
<feature type="domain" description="Origin recognition complex subunit 3 winged helix C-terminal" evidence="8">
    <location>
        <begin position="580"/>
        <end position="686"/>
    </location>
</feature>
<dbReference type="eggNOG" id="KOG2538">
    <property type="taxonomic scope" value="Eukaryota"/>
</dbReference>
<organism evidence="9 10">
    <name type="scientific">Sclerotinia sclerotiorum (strain ATCC 18683 / 1980 / Ss-1)</name>
    <name type="common">White mold</name>
    <name type="synonym">Whetzelinia sclerotiorum</name>
    <dbReference type="NCBI Taxonomy" id="665079"/>
    <lineage>
        <taxon>Eukaryota</taxon>
        <taxon>Fungi</taxon>
        <taxon>Dikarya</taxon>
        <taxon>Ascomycota</taxon>
        <taxon>Pezizomycotina</taxon>
        <taxon>Leotiomycetes</taxon>
        <taxon>Helotiales</taxon>
        <taxon>Sclerotiniaceae</taxon>
        <taxon>Sclerotinia</taxon>
    </lineage>
</organism>
<dbReference type="GO" id="GO:0005656">
    <property type="term" value="C:nuclear pre-replicative complex"/>
    <property type="evidence" value="ECO:0000318"/>
    <property type="project" value="GO_Central"/>
</dbReference>
<evidence type="ECO:0000259" key="7">
    <source>
        <dbReference type="Pfam" id="PF07034"/>
    </source>
</evidence>
<feature type="region of interest" description="Disordered" evidence="6">
    <location>
        <begin position="23"/>
        <end position="57"/>
    </location>
</feature>
<dbReference type="GO" id="GO:0006270">
    <property type="term" value="P:DNA replication initiation"/>
    <property type="evidence" value="ECO:0000318"/>
    <property type="project" value="GO_Central"/>
</dbReference>
<feature type="compositionally biased region" description="Basic residues" evidence="6">
    <location>
        <begin position="37"/>
        <end position="49"/>
    </location>
</feature>
<reference evidence="10" key="1">
    <citation type="journal article" date="2011" name="PLoS Genet.">
        <title>Genomic analysis of the necrotrophic fungal pathogens Sclerotinia sclerotiorum and Botrytis cinerea.</title>
        <authorList>
            <person name="Amselem J."/>
            <person name="Cuomo C.A."/>
            <person name="van Kan J.A."/>
            <person name="Viaud M."/>
            <person name="Benito E.P."/>
            <person name="Couloux A."/>
            <person name="Coutinho P.M."/>
            <person name="de Vries R.P."/>
            <person name="Dyer P.S."/>
            <person name="Fillinger S."/>
            <person name="Fournier E."/>
            <person name="Gout L."/>
            <person name="Hahn M."/>
            <person name="Kohn L."/>
            <person name="Lapalu N."/>
            <person name="Plummer K.M."/>
            <person name="Pradier J.M."/>
            <person name="Quevillon E."/>
            <person name="Sharon A."/>
            <person name="Simon A."/>
            <person name="ten Have A."/>
            <person name="Tudzynski B."/>
            <person name="Tudzynski P."/>
            <person name="Wincker P."/>
            <person name="Andrew M."/>
            <person name="Anthouard V."/>
            <person name="Beever R.E."/>
            <person name="Beffa R."/>
            <person name="Benoit I."/>
            <person name="Bouzid O."/>
            <person name="Brault B."/>
            <person name="Chen Z."/>
            <person name="Choquer M."/>
            <person name="Collemare J."/>
            <person name="Cotton P."/>
            <person name="Danchin E.G."/>
            <person name="Da Silva C."/>
            <person name="Gautier A."/>
            <person name="Giraud C."/>
            <person name="Giraud T."/>
            <person name="Gonzalez C."/>
            <person name="Grossetete S."/>
            <person name="Guldener U."/>
            <person name="Henrissat B."/>
            <person name="Howlett B.J."/>
            <person name="Kodira C."/>
            <person name="Kretschmer M."/>
            <person name="Lappartient A."/>
            <person name="Leroch M."/>
            <person name="Levis C."/>
            <person name="Mauceli E."/>
            <person name="Neuveglise C."/>
            <person name="Oeser B."/>
            <person name="Pearson M."/>
            <person name="Poulain J."/>
            <person name="Poussereau N."/>
            <person name="Quesneville H."/>
            <person name="Rascle C."/>
            <person name="Schumacher J."/>
            <person name="Segurens B."/>
            <person name="Sexton A."/>
            <person name="Silva E."/>
            <person name="Sirven C."/>
            <person name="Soanes D.M."/>
            <person name="Talbot N.J."/>
            <person name="Templeton M."/>
            <person name="Yandava C."/>
            <person name="Yarden O."/>
            <person name="Zeng Q."/>
            <person name="Rollins J.A."/>
            <person name="Lebrun M.H."/>
            <person name="Dickman M."/>
        </authorList>
    </citation>
    <scope>NUCLEOTIDE SEQUENCE [LARGE SCALE GENOMIC DNA]</scope>
    <source>
        <strain evidence="10">ATCC 18683 / 1980 / Ss-1</strain>
    </source>
</reference>
<dbReference type="KEGG" id="ssl:SS1G_04444"/>
<accession>A7EGK3</accession>
<dbReference type="RefSeq" id="XP_001594637.1">
    <property type="nucleotide sequence ID" value="XM_001594587.1"/>
</dbReference>
<dbReference type="PANTHER" id="PTHR12748">
    <property type="entry name" value="ORIGIN RECOGNITION COMPLEX SUBUNIT 3"/>
    <property type="match status" value="1"/>
</dbReference>
<dbReference type="CDD" id="cd20704">
    <property type="entry name" value="Orc3"/>
    <property type="match status" value="1"/>
</dbReference>
<dbReference type="AlphaFoldDB" id="A7EGK3"/>
<dbReference type="EMBL" id="CH476625">
    <property type="protein sequence ID" value="EDO01969.1"/>
    <property type="molecule type" value="Genomic_DNA"/>
</dbReference>
<dbReference type="InterPro" id="IPR020795">
    <property type="entry name" value="ORC3"/>
</dbReference>
<dbReference type="OMA" id="YCLMEHY"/>
<protein>
    <submittedName>
        <fullName evidence="9">Uncharacterized protein</fullName>
    </submittedName>
</protein>
<evidence type="ECO:0000256" key="6">
    <source>
        <dbReference type="SAM" id="MobiDB-lite"/>
    </source>
</evidence>
<dbReference type="FunCoup" id="A7EGK3">
    <property type="interactions" value="672"/>
</dbReference>
<evidence type="ECO:0000256" key="5">
    <source>
        <dbReference type="ARBA" id="ARBA00023242"/>
    </source>
</evidence>
<evidence type="ECO:0000313" key="10">
    <source>
        <dbReference type="Proteomes" id="UP000001312"/>
    </source>
</evidence>
<dbReference type="InterPro" id="IPR040855">
    <property type="entry name" value="ORC_WH_C"/>
</dbReference>
<proteinExistence type="inferred from homology"/>
<dbReference type="HOGENOM" id="CLU_015257_1_0_1"/>
<name>A7EGK3_SCLS1</name>
<comment type="similarity">
    <text evidence="2">Belongs to the ORC3 family.</text>
</comment>
<evidence type="ECO:0000256" key="4">
    <source>
        <dbReference type="ARBA" id="ARBA00023125"/>
    </source>
</evidence>
<dbReference type="GO" id="GO:0003688">
    <property type="term" value="F:DNA replication origin binding"/>
    <property type="evidence" value="ECO:0000318"/>
    <property type="project" value="GO_Central"/>
</dbReference>
<keyword evidence="10" id="KW-1185">Reference proteome</keyword>
<keyword evidence="5" id="KW-0539">Nucleus</keyword>